<dbReference type="InterPro" id="IPR003672">
    <property type="entry name" value="CobN/Mg_chltase"/>
</dbReference>
<dbReference type="PANTHER" id="PTHR44119:SF4">
    <property type="entry name" value="AEROBIC COBALTOCHELATASE SUBUNIT COBN"/>
    <property type="match status" value="1"/>
</dbReference>
<keyword evidence="2" id="KW-0812">Transmembrane</keyword>
<name>A0A099T288_METMT</name>
<proteinExistence type="predicted"/>
<reference evidence="4 5" key="1">
    <citation type="submission" date="2014-09" db="EMBL/GenBank/DDBJ databases">
        <title>Draft genome sequence of an obligately methylotrophic methanogen, Methanococcoides methylutens, isolated from marine sediment.</title>
        <authorList>
            <person name="Guan Y."/>
            <person name="Ngugi D.K."/>
            <person name="Blom J."/>
            <person name="Ali S."/>
            <person name="Ferry J.G."/>
            <person name="Stingl U."/>
        </authorList>
    </citation>
    <scope>NUCLEOTIDE SEQUENCE [LARGE SCALE GENOMIC DNA]</scope>
    <source>
        <strain evidence="4 5">DSM 2657</strain>
    </source>
</reference>
<dbReference type="CDD" id="cd10150">
    <property type="entry name" value="CobN_like"/>
    <property type="match status" value="1"/>
</dbReference>
<feature type="transmembrane region" description="Helical" evidence="2">
    <location>
        <begin position="1673"/>
        <end position="1690"/>
    </location>
</feature>
<dbReference type="Pfam" id="PF02514">
    <property type="entry name" value="CobN-Mg_chel"/>
    <property type="match status" value="1"/>
</dbReference>
<keyword evidence="5" id="KW-1185">Reference proteome</keyword>
<feature type="domain" description="CobN/magnesium chelatase" evidence="3">
    <location>
        <begin position="438"/>
        <end position="1531"/>
    </location>
</feature>
<dbReference type="PANTHER" id="PTHR44119">
    <property type="entry name" value="MAGNESIUM-CHELATASE SUBUNIT CHLH, CHLOROPLASTIC"/>
    <property type="match status" value="1"/>
</dbReference>
<evidence type="ECO:0000256" key="2">
    <source>
        <dbReference type="SAM" id="Phobius"/>
    </source>
</evidence>
<feature type="region of interest" description="Disordered" evidence="1">
    <location>
        <begin position="1588"/>
        <end position="1644"/>
    </location>
</feature>
<gene>
    <name evidence="4" type="ORF">LI82_11605</name>
</gene>
<evidence type="ECO:0000313" key="4">
    <source>
        <dbReference type="EMBL" id="KGK98351.1"/>
    </source>
</evidence>
<dbReference type="EMBL" id="JRHO01000014">
    <property type="protein sequence ID" value="KGK98351.1"/>
    <property type="molecule type" value="Genomic_DNA"/>
</dbReference>
<organism evidence="4 5">
    <name type="scientific">Methanococcoides methylutens</name>
    <dbReference type="NCBI Taxonomy" id="2226"/>
    <lineage>
        <taxon>Archaea</taxon>
        <taxon>Methanobacteriati</taxon>
        <taxon>Methanobacteriota</taxon>
        <taxon>Stenosarchaea group</taxon>
        <taxon>Methanomicrobia</taxon>
        <taxon>Methanosarcinales</taxon>
        <taxon>Methanosarcinaceae</taxon>
        <taxon>Methanococcoides</taxon>
    </lineage>
</organism>
<dbReference type="OrthoDB" id="192131at2157"/>
<sequence>MRNIKHQLLILSILVLLALSPVVSAEEQVTKVTYISYVPNDALEMASETNDYSDLIEYNYINYYNSSADDGISDDLREAAESGFLETQDVIFCDYLGSTILNATSISESLISAQANGAEIYALRTMGTCPAYPDYISDGISNDPVCNYFMNMGTGGEGLENAENLLIYLSTNGPELLRTSILGNTNVDSSKFVFVLGTEFNELALNNASSDVNISAELNVKIFTKNNPVPEGFDFSNYGMIFIESEDEAVVNNWTSSIKSAKTGGAMVIGYNLSSNITLPNVDLYSDEYTDIERYWIQGGDANMKSMLKFMGQNFSGFWEGEEIAEPGLLQEKVNITFINGVDANRQSLSVIISQRGVITDRFNINVMTGSEAIANLTDASDQDIIIVDMVGATDILKMAEVLSDAKDKGAQIGFGTGDAYGIGTIDLQNPPHDVIKEYLDIGGNTNMESLVRYLGGEIDDVYIEYSPVAPPVIPDDGIYHPDYYPKVFQDSTEYLEWYADHGYNESASTIGIVNYEIQKEEIYFTTDDAIIRYLESKGCNVIYTTDVAFNDDVDYFTKDGEVLVDAIIHLKAFYLNYENQTQGVEYLQKYNVPILKGIQDPYTTPGEFNNSLHGTDLMSLPAMVTQPEVDGCTDFIWISGRVQNPENPDQLYYEPIMSQVEFLCDRAIGWAELGGASNEDKKVSILYYNHDGGKENIGASYLDIGSSFTLLLEQMRAEGYDIGNGSIPNGSEFIDLFIESRNVGAWAPGELEKVVNSGKATLWPVEEYLVWYNTLPESVRTEVEGTWGEAPGDIMVYENESGEYFVMPTVQLGNVIFMPQPTKAKLSDESLIYHNESIPLTHQYLAAYFWINQVYDADAIIHFGTHGSMEWSPGKEIGLWRYDYPSICAADTPIIYPYIMDNVGEGSQAKHRGYAVMIDHLTPPIMAAGIYGDLTTMHDTIHSYEDAIKANSTMADSYRNSTINLYTNLSMENDLGVTPDELRSMSDEVFGEFVGTAVHDYLHTLQETLMPYGVHTFGVAPEEEKLVCMVKSMLRSDFVNHIYNVIPKDTGDEEDWEDEADTYATELLNATVLNGMDVVTAQDNILGLNNTTITADLTLGLDYADKLGQTTREINQTLHALNAEYIEPAPGNDPIRNPDALPTGRNFYGFDQRKFPDVETQAMGVILADQLVEDYYTNHNGTYPNKVSYVLWAMETLRHHGLMEAQIYSLLGVEPVRDDGRITGFTVIDIEDMNHPRIDVVIHSSGLYRDTFPYQLELIDEAIRTVAERDWESCEDNYVRCNSLAMEAALIDMGYDNETAEYLSRSRIFSEAPGNYDNGMEDAIAASDTWEDESKLADLFISSSSYIYGQDMWGEGYEDVFTMNLMDVDAAVHSDSTNLFGLLDGDGYYGYLGSIGLTIRSLTGETPELYIANQENTDDLQMMTLKEAFRTELRARNFNPTWISGMMEGDYAGARQMMKSIEYLWGWDVTNPDMVADSDWDEIYDIYVMDKYDIGVDEFLKTENPYQYQSITARMLETIRKDYWDASEEVKQSLVKEYVESVVNDGVTCCHHTCGNALLDEYVQGIMSVPGVVDQETIDEYNRLMEEATQSNSQSSVSSTRSSSSGNTASASIVNTTSTSTVNGGYGTTTDQPADASQQSTPDNYVEGYEMTKESVTSDSASSSTSFSGADILGSVLVVLSVAVITIGFRRRRL</sequence>
<feature type="compositionally biased region" description="Low complexity" evidence="1">
    <location>
        <begin position="1591"/>
        <end position="1624"/>
    </location>
</feature>
<keyword evidence="2" id="KW-0472">Membrane</keyword>
<feature type="compositionally biased region" description="Polar residues" evidence="1">
    <location>
        <begin position="1632"/>
        <end position="1644"/>
    </location>
</feature>
<dbReference type="RefSeq" id="WP_048195763.1">
    <property type="nucleotide sequence ID" value="NZ_JRHO01000014.1"/>
</dbReference>
<evidence type="ECO:0000259" key="3">
    <source>
        <dbReference type="Pfam" id="PF02514"/>
    </source>
</evidence>
<protein>
    <submittedName>
        <fullName evidence="4">Protoporphyrin IX magnesium chelatase</fullName>
    </submittedName>
</protein>
<keyword evidence="2" id="KW-1133">Transmembrane helix</keyword>
<dbReference type="Proteomes" id="UP000029859">
    <property type="component" value="Unassembled WGS sequence"/>
</dbReference>
<evidence type="ECO:0000313" key="5">
    <source>
        <dbReference type="Proteomes" id="UP000029859"/>
    </source>
</evidence>
<comment type="caution">
    <text evidence="4">The sequence shown here is derived from an EMBL/GenBank/DDBJ whole genome shotgun (WGS) entry which is preliminary data.</text>
</comment>
<accession>A0A099T288</accession>
<evidence type="ECO:0000256" key="1">
    <source>
        <dbReference type="SAM" id="MobiDB-lite"/>
    </source>
</evidence>